<dbReference type="InterPro" id="IPR010911">
    <property type="entry name" value="Rab_BD"/>
</dbReference>
<feature type="compositionally biased region" description="Polar residues" evidence="8">
    <location>
        <begin position="457"/>
        <end position="478"/>
    </location>
</feature>
<dbReference type="SMART" id="SM00239">
    <property type="entry name" value="C2"/>
    <property type="match status" value="2"/>
</dbReference>
<keyword evidence="5" id="KW-0862">Zinc</keyword>
<keyword evidence="13" id="KW-1185">Reference proteome</keyword>
<evidence type="ECO:0000256" key="2">
    <source>
        <dbReference type="ARBA" id="ARBA00022723"/>
    </source>
</evidence>
<evidence type="ECO:0000259" key="9">
    <source>
        <dbReference type="PROSITE" id="PS50004"/>
    </source>
</evidence>
<dbReference type="InterPro" id="IPR011011">
    <property type="entry name" value="Znf_FYVE_PHD"/>
</dbReference>
<dbReference type="InterPro" id="IPR001841">
    <property type="entry name" value="Znf_RING"/>
</dbReference>
<name>A0A8E0VLG8_9TREM</name>
<evidence type="ECO:0000256" key="5">
    <source>
        <dbReference type="ARBA" id="ARBA00022833"/>
    </source>
</evidence>
<dbReference type="PANTHER" id="PTHR45716">
    <property type="entry name" value="BITESIZE, ISOFORM I"/>
    <property type="match status" value="1"/>
</dbReference>
<feature type="domain" description="C2" evidence="9">
    <location>
        <begin position="779"/>
        <end position="914"/>
    </location>
</feature>
<dbReference type="SUPFAM" id="SSF49562">
    <property type="entry name" value="C2 domain (Calcium/lipid-binding domain, CaLB)"/>
    <property type="match status" value="2"/>
</dbReference>
<dbReference type="InterPro" id="IPR041282">
    <property type="entry name" value="FYVE_2"/>
</dbReference>
<dbReference type="GO" id="GO:0008270">
    <property type="term" value="F:zinc ion binding"/>
    <property type="evidence" value="ECO:0007669"/>
    <property type="project" value="UniProtKB-KW"/>
</dbReference>
<dbReference type="Pfam" id="PF02318">
    <property type="entry name" value="FYVE_2"/>
    <property type="match status" value="1"/>
</dbReference>
<evidence type="ECO:0000256" key="6">
    <source>
        <dbReference type="ARBA" id="ARBA00023136"/>
    </source>
</evidence>
<feature type="compositionally biased region" description="Basic and acidic residues" evidence="8">
    <location>
        <begin position="380"/>
        <end position="390"/>
    </location>
</feature>
<dbReference type="PROSITE" id="PS50089">
    <property type="entry name" value="ZF_RING_2"/>
    <property type="match status" value="1"/>
</dbReference>
<evidence type="ECO:0000313" key="12">
    <source>
        <dbReference type="EMBL" id="KAA0196030.1"/>
    </source>
</evidence>
<dbReference type="InterPro" id="IPR017907">
    <property type="entry name" value="Znf_RING_CS"/>
</dbReference>
<feature type="compositionally biased region" description="Polar residues" evidence="8">
    <location>
        <begin position="8"/>
        <end position="18"/>
    </location>
</feature>
<dbReference type="InterPro" id="IPR000008">
    <property type="entry name" value="C2_dom"/>
</dbReference>
<evidence type="ECO:0000256" key="7">
    <source>
        <dbReference type="PROSITE-ProRule" id="PRU00175"/>
    </source>
</evidence>
<dbReference type="AlphaFoldDB" id="A0A8E0VLG8"/>
<protein>
    <submittedName>
        <fullName evidence="12">Synaptotagmin 4</fullName>
    </submittedName>
</protein>
<feature type="compositionally biased region" description="Polar residues" evidence="8">
    <location>
        <begin position="36"/>
        <end position="50"/>
    </location>
</feature>
<sequence length="932" mass="103125">MSAYGRGSKSNLRSNSPLMNGARSPSPVRGTKSEAGFSTYSQKSTASKTKTYPRKGSTLGNIDLSPEEMEHLESVLQRFDQFRVREECRVRTLKDQLVEKQKVRIRNAEASGDGHCYNCGRLFMAVFNPSTQCYLCKHEFCRLCLEKMPKSKELICKFCRFESVHRGQLGVWFTEELKMARAQGRVRGVSGPEALRSSLIRLKKESRANSLIQNAQGISPSQSFASLDEIAGRKISLRESPYPVESGVESESPVDRSCDSMEELASSVTAVREKEINVNAVYQSNLEPTEPQDFLTSGQPVSSAPVSSREENHTVDRKESSPRTPIKRSLSPPKTSTVVLSQGKMSFGEFQMLSGEPHVEQLGEVTNQETPIKSSSKTQKSYESELRTPNETELLSEPPFMSILQGDATGLEAEAYLMTRYRFRRVRYLDIRGSMESFPGGSDSGYGPPRTETWVQQAQKEYDQHSTSSGPVEAQQSPGLRKPTITGPGSEISFGGEPSAISERPPGSSASGLSRPVTPSLPRRDLRSSFSDLRSHGHQARLTSEAGSKSTLSLASKDSPPVVSKAPIPPVSAVPEQKIPPPIEEEFGVLGPLNSSVNRISQSGSLRTLRLLIPRLGSRGTGSMLSLYSERDSSYTHGIAITGDLRLDIRYDSQSSTLRIAVKQARDLAIADKKHQACNPYVKAYLLPDKTKGSKRKTSYKKHTRNPVFDEELKYSIPYSDLSERSLQIAVWHKASVGANLFLGEVIIPFADFSFDSGANWYPLSERRQIALSPSLQIFRGELLLALKLVPGGTLGKQSEVHVWIKSAKGLSTSTSGKSKSSTVDPYCKIYLMPGKPKSSKRKTSVVKKNNNPEWNTNFVYQNIDRTQLNSMGLEVSIWDHDRLSSNDFLGGCRINSGTRKCLIYSLGRLLLLLDGKCLFGRKQLEQIATFH</sequence>
<feature type="compositionally biased region" description="Polar residues" evidence="8">
    <location>
        <begin position="541"/>
        <end position="556"/>
    </location>
</feature>
<feature type="compositionally biased region" description="Basic and acidic residues" evidence="8">
    <location>
        <begin position="308"/>
        <end position="321"/>
    </location>
</feature>
<dbReference type="PROSITE" id="PS50004">
    <property type="entry name" value="C2"/>
    <property type="match status" value="2"/>
</dbReference>
<evidence type="ECO:0000256" key="8">
    <source>
        <dbReference type="SAM" id="MobiDB-lite"/>
    </source>
</evidence>
<feature type="domain" description="RabBD" evidence="11">
    <location>
        <begin position="58"/>
        <end position="114"/>
    </location>
</feature>
<dbReference type="InterPro" id="IPR013083">
    <property type="entry name" value="Znf_RING/FYVE/PHD"/>
</dbReference>
<dbReference type="EMBL" id="LUCM01003280">
    <property type="protein sequence ID" value="KAA0196030.1"/>
    <property type="molecule type" value="Genomic_DNA"/>
</dbReference>
<dbReference type="Gene3D" id="2.60.40.150">
    <property type="entry name" value="C2 domain"/>
    <property type="match status" value="2"/>
</dbReference>
<dbReference type="FunFam" id="2.60.40.150:FF:000006">
    <property type="entry name" value="Synaptotagmin-like 5, isoform CRA_a"/>
    <property type="match status" value="1"/>
</dbReference>
<keyword evidence="6" id="KW-0472">Membrane</keyword>
<dbReference type="Proteomes" id="UP000728185">
    <property type="component" value="Unassembled WGS sequence"/>
</dbReference>
<evidence type="ECO:0000256" key="1">
    <source>
        <dbReference type="ARBA" id="ARBA00004370"/>
    </source>
</evidence>
<dbReference type="GO" id="GO:0006887">
    <property type="term" value="P:exocytosis"/>
    <property type="evidence" value="ECO:0007669"/>
    <property type="project" value="TreeGrafter"/>
</dbReference>
<dbReference type="GO" id="GO:0031267">
    <property type="term" value="F:small GTPase binding"/>
    <property type="evidence" value="ECO:0007669"/>
    <property type="project" value="InterPro"/>
</dbReference>
<dbReference type="InterPro" id="IPR035892">
    <property type="entry name" value="C2_domain_sf"/>
</dbReference>
<reference evidence="12" key="1">
    <citation type="submission" date="2019-05" db="EMBL/GenBank/DDBJ databases">
        <title>Annotation for the trematode Fasciolopsis buski.</title>
        <authorList>
            <person name="Choi Y.-J."/>
        </authorList>
    </citation>
    <scope>NUCLEOTIDE SEQUENCE</scope>
    <source>
        <strain evidence="12">HT</strain>
        <tissue evidence="12">Whole worm</tissue>
    </source>
</reference>
<feature type="region of interest" description="Disordered" evidence="8">
    <location>
        <begin position="457"/>
        <end position="577"/>
    </location>
</feature>
<comment type="caution">
    <text evidence="12">The sequence shown here is derived from an EMBL/GenBank/DDBJ whole genome shotgun (WGS) entry which is preliminary data.</text>
</comment>
<dbReference type="SUPFAM" id="SSF57903">
    <property type="entry name" value="FYVE/PHD zinc finger"/>
    <property type="match status" value="1"/>
</dbReference>
<evidence type="ECO:0000259" key="10">
    <source>
        <dbReference type="PROSITE" id="PS50089"/>
    </source>
</evidence>
<evidence type="ECO:0000256" key="4">
    <source>
        <dbReference type="ARBA" id="ARBA00022771"/>
    </source>
</evidence>
<evidence type="ECO:0000313" key="13">
    <source>
        <dbReference type="Proteomes" id="UP000728185"/>
    </source>
</evidence>
<feature type="compositionally biased region" description="Polar residues" evidence="8">
    <location>
        <begin position="364"/>
        <end position="379"/>
    </location>
</feature>
<evidence type="ECO:0000256" key="3">
    <source>
        <dbReference type="ARBA" id="ARBA00022737"/>
    </source>
</evidence>
<dbReference type="CDD" id="cd08521">
    <property type="entry name" value="C2A_SLP"/>
    <property type="match status" value="1"/>
</dbReference>
<keyword evidence="2" id="KW-0479">Metal-binding</keyword>
<feature type="domain" description="RING-type" evidence="10">
    <location>
        <begin position="116"/>
        <end position="160"/>
    </location>
</feature>
<feature type="domain" description="C2" evidence="9">
    <location>
        <begin position="641"/>
        <end position="762"/>
    </location>
</feature>
<dbReference type="GO" id="GO:0005886">
    <property type="term" value="C:plasma membrane"/>
    <property type="evidence" value="ECO:0007669"/>
    <property type="project" value="TreeGrafter"/>
</dbReference>
<feature type="region of interest" description="Disordered" evidence="8">
    <location>
        <begin position="1"/>
        <end position="64"/>
    </location>
</feature>
<comment type="subcellular location">
    <subcellularLocation>
        <location evidence="1">Membrane</location>
    </subcellularLocation>
</comment>
<feature type="compositionally biased region" description="Polar residues" evidence="8">
    <location>
        <begin position="294"/>
        <end position="306"/>
    </location>
</feature>
<proteinExistence type="predicted"/>
<dbReference type="Gene3D" id="3.30.40.10">
    <property type="entry name" value="Zinc/RING finger domain, C3HC4 (zinc finger)"/>
    <property type="match status" value="1"/>
</dbReference>
<accession>A0A8E0VLG8</accession>
<dbReference type="Pfam" id="PF00168">
    <property type="entry name" value="C2"/>
    <property type="match status" value="2"/>
</dbReference>
<feature type="region of interest" description="Disordered" evidence="8">
    <location>
        <begin position="289"/>
        <end position="338"/>
    </location>
</feature>
<dbReference type="OrthoDB" id="195679at2759"/>
<keyword evidence="4 7" id="KW-0863">Zinc-finger</keyword>
<keyword evidence="3" id="KW-0677">Repeat</keyword>
<dbReference type="PANTHER" id="PTHR45716:SF2">
    <property type="entry name" value="BITESIZE, ISOFORM I"/>
    <property type="match status" value="1"/>
</dbReference>
<dbReference type="PROSITE" id="PS00518">
    <property type="entry name" value="ZF_RING_1"/>
    <property type="match status" value="1"/>
</dbReference>
<gene>
    <name evidence="12" type="ORF">FBUS_00434</name>
</gene>
<evidence type="ECO:0000259" key="11">
    <source>
        <dbReference type="PROSITE" id="PS50916"/>
    </source>
</evidence>
<dbReference type="PROSITE" id="PS50916">
    <property type="entry name" value="RABBD"/>
    <property type="match status" value="1"/>
</dbReference>
<feature type="region of interest" description="Disordered" evidence="8">
    <location>
        <begin position="363"/>
        <end position="393"/>
    </location>
</feature>
<dbReference type="InterPro" id="IPR001565">
    <property type="entry name" value="Synaptotagmin"/>
</dbReference>
<organism evidence="12 13">
    <name type="scientific">Fasciolopsis buskii</name>
    <dbReference type="NCBI Taxonomy" id="27845"/>
    <lineage>
        <taxon>Eukaryota</taxon>
        <taxon>Metazoa</taxon>
        <taxon>Spiralia</taxon>
        <taxon>Lophotrochozoa</taxon>
        <taxon>Platyhelminthes</taxon>
        <taxon>Trematoda</taxon>
        <taxon>Digenea</taxon>
        <taxon>Plagiorchiida</taxon>
        <taxon>Echinostomata</taxon>
        <taxon>Echinostomatoidea</taxon>
        <taxon>Fasciolidae</taxon>
        <taxon>Fasciolopsis</taxon>
    </lineage>
</organism>
<feature type="compositionally biased region" description="Pro residues" evidence="8">
    <location>
        <begin position="567"/>
        <end position="577"/>
    </location>
</feature>
<dbReference type="GO" id="GO:0006886">
    <property type="term" value="P:intracellular protein transport"/>
    <property type="evidence" value="ECO:0007669"/>
    <property type="project" value="InterPro"/>
</dbReference>
<dbReference type="GO" id="GO:0070382">
    <property type="term" value="C:exocytic vesicle"/>
    <property type="evidence" value="ECO:0007669"/>
    <property type="project" value="TreeGrafter"/>
</dbReference>
<dbReference type="GO" id="GO:0042043">
    <property type="term" value="F:neurexin family protein binding"/>
    <property type="evidence" value="ECO:0007669"/>
    <property type="project" value="TreeGrafter"/>
</dbReference>
<dbReference type="PRINTS" id="PR00399">
    <property type="entry name" value="SYNAPTOTAGMN"/>
</dbReference>